<dbReference type="SUPFAM" id="SSF47090">
    <property type="entry name" value="PGBD-like"/>
    <property type="match status" value="1"/>
</dbReference>
<organism evidence="4 5">
    <name type="scientific">Erwinia psidii</name>
    <dbReference type="NCBI Taxonomy" id="69224"/>
    <lineage>
        <taxon>Bacteria</taxon>
        <taxon>Pseudomonadati</taxon>
        <taxon>Pseudomonadota</taxon>
        <taxon>Gammaproteobacteria</taxon>
        <taxon>Enterobacterales</taxon>
        <taxon>Erwiniaceae</taxon>
        <taxon>Erwinia</taxon>
    </lineage>
</organism>
<evidence type="ECO:0000259" key="2">
    <source>
        <dbReference type="Pfam" id="PF01471"/>
    </source>
</evidence>
<name>A0A3N6S253_9GAMM</name>
<dbReference type="InterPro" id="IPR031304">
    <property type="entry name" value="SLT_2"/>
</dbReference>
<dbReference type="Proteomes" id="UP000279457">
    <property type="component" value="Unassembled WGS sequence"/>
</dbReference>
<evidence type="ECO:0000313" key="4">
    <source>
        <dbReference type="EMBL" id="RQM38907.1"/>
    </source>
</evidence>
<dbReference type="Gene3D" id="1.10.8.350">
    <property type="entry name" value="Bacterial muramidase"/>
    <property type="match status" value="1"/>
</dbReference>
<dbReference type="Gene3D" id="1.10.101.10">
    <property type="entry name" value="PGBD-like superfamily/PGBD"/>
    <property type="match status" value="1"/>
</dbReference>
<feature type="signal peptide" evidence="1">
    <location>
        <begin position="1"/>
        <end position="29"/>
    </location>
</feature>
<proteinExistence type="predicted"/>
<dbReference type="GO" id="GO:0008933">
    <property type="term" value="F:peptidoglycan lytic transglycosylase activity"/>
    <property type="evidence" value="ECO:0007669"/>
    <property type="project" value="TreeGrafter"/>
</dbReference>
<feature type="domain" description="Peptidoglycan binding-like" evidence="2">
    <location>
        <begin position="374"/>
        <end position="428"/>
    </location>
</feature>
<evidence type="ECO:0000256" key="1">
    <source>
        <dbReference type="SAM" id="SignalP"/>
    </source>
</evidence>
<dbReference type="GO" id="GO:0009253">
    <property type="term" value="P:peptidoglycan catabolic process"/>
    <property type="evidence" value="ECO:0007669"/>
    <property type="project" value="TreeGrafter"/>
</dbReference>
<accession>A0A3N6S253</accession>
<gene>
    <name evidence="4" type="ORF">EB241_06865</name>
</gene>
<dbReference type="CDD" id="cd13399">
    <property type="entry name" value="Slt35-like"/>
    <property type="match status" value="1"/>
</dbReference>
<dbReference type="PROSITE" id="PS51257">
    <property type="entry name" value="PROKAR_LIPOPROTEIN"/>
    <property type="match status" value="1"/>
</dbReference>
<dbReference type="InterPro" id="IPR023346">
    <property type="entry name" value="Lysozyme-like_dom_sf"/>
</dbReference>
<dbReference type="InterPro" id="IPR043426">
    <property type="entry name" value="MltB-like"/>
</dbReference>
<dbReference type="Pfam" id="PF13406">
    <property type="entry name" value="SLT_2"/>
    <property type="match status" value="1"/>
</dbReference>
<feature type="domain" description="Transglycosylase SLT" evidence="3">
    <location>
        <begin position="59"/>
        <end position="352"/>
    </location>
</feature>
<evidence type="ECO:0000313" key="5">
    <source>
        <dbReference type="Proteomes" id="UP000279457"/>
    </source>
</evidence>
<feature type="chain" id="PRO_5018012028" evidence="1">
    <location>
        <begin position="30"/>
        <end position="431"/>
    </location>
</feature>
<dbReference type="Pfam" id="PF01471">
    <property type="entry name" value="PG_binding_1"/>
    <property type="match status" value="1"/>
</dbReference>
<dbReference type="PANTHER" id="PTHR30163:SF8">
    <property type="entry name" value="LYTIC MUREIN TRANSGLYCOSYLASE"/>
    <property type="match status" value="1"/>
</dbReference>
<protein>
    <submittedName>
        <fullName evidence="4">Lytic murein transglycosylase</fullName>
    </submittedName>
</protein>
<comment type="caution">
    <text evidence="4">The sequence shown here is derived from an EMBL/GenBank/DDBJ whole genome shotgun (WGS) entry which is preliminary data.</text>
</comment>
<dbReference type="InterPro" id="IPR036365">
    <property type="entry name" value="PGBD-like_sf"/>
</dbReference>
<reference evidence="4 5" key="1">
    <citation type="submission" date="2018-10" db="EMBL/GenBank/DDBJ databases">
        <title>Draft genome sequence for the type isolate of Erwinia psidii, agent causal of bacterial blight in guava (Psidium guajava) and wilt and die-back of Eucalyptus spp.</title>
        <authorList>
            <person name="Hermenegildo P.S."/>
            <person name="Santos S.A."/>
            <person name="Guimaraes L.M.S."/>
            <person name="Vidigal P.M.P."/>
            <person name="Pereira I.C."/>
            <person name="Badel J.L."/>
            <person name="Alfenas-Zerbini P."/>
            <person name="Ferreira M.A.S.V."/>
            <person name="Alfenas A.C."/>
        </authorList>
    </citation>
    <scope>NUCLEOTIDE SEQUENCE [LARGE SCALE GENOMIC DNA]</scope>
    <source>
        <strain evidence="4 5">IBSBF 435</strain>
    </source>
</reference>
<dbReference type="EMBL" id="RHHM01000004">
    <property type="protein sequence ID" value="RQM38907.1"/>
    <property type="molecule type" value="Genomic_DNA"/>
</dbReference>
<dbReference type="Gene3D" id="1.10.530.10">
    <property type="match status" value="1"/>
</dbReference>
<evidence type="ECO:0000259" key="3">
    <source>
        <dbReference type="Pfam" id="PF13406"/>
    </source>
</evidence>
<sequence length="431" mass="48224">MLMSKNNFRPKCLYLLVSLSLLSSCAKYAPAGTCKDTDALLKSHNITGTVAQPLSPAESFDQWQNNFRQYALSKGITEKTLNQAFEGVTPDDTVIAATQKQPEKITPIWEYIEKRTTAENITNGKALMTQYAEASNNIARRYQVEPSLLFAFLSVESAYGRQAGDKQVIRSLVTLDYYNYRRDFYRQNLIAALQMLQQGDATRQQMLGSWAGAMGMPQFMPDSYLHYAADYDGDHHANIWTSYPDTLASVANYMHEAGWKKGIPWGVEVNLPDGFDYSLTGLDTKKTIENWRALGVNSATQADLAALSSENASVLLPAGKDGPAFLVTQNFRAIMRYNSDVSYAMTVGILSDSYQHSVTLHKSWPLQQQPLTMNERKALQVLLQEKHLYQGDIDGNIGSGSVRAIRAYQKQQKLPEDGYPGRALFEKLRCS</sequence>
<dbReference type="InterPro" id="IPR011970">
    <property type="entry name" value="MltB_2"/>
</dbReference>
<keyword evidence="1" id="KW-0732">Signal</keyword>
<dbReference type="NCBIfam" id="TIGR02283">
    <property type="entry name" value="MltB_2"/>
    <property type="match status" value="1"/>
</dbReference>
<dbReference type="SUPFAM" id="SSF53955">
    <property type="entry name" value="Lysozyme-like"/>
    <property type="match status" value="1"/>
</dbReference>
<dbReference type="OrthoDB" id="9772911at2"/>
<dbReference type="AlphaFoldDB" id="A0A3N6S253"/>
<dbReference type="InterPro" id="IPR036366">
    <property type="entry name" value="PGBDSf"/>
</dbReference>
<keyword evidence="5" id="KW-1185">Reference proteome</keyword>
<dbReference type="InterPro" id="IPR002477">
    <property type="entry name" value="Peptidoglycan-bd-like"/>
</dbReference>
<dbReference type="PANTHER" id="PTHR30163">
    <property type="entry name" value="MEMBRANE-BOUND LYTIC MUREIN TRANSGLYCOSYLASE B"/>
    <property type="match status" value="1"/>
</dbReference>